<reference evidence="6 7" key="1">
    <citation type="journal article" date="2020" name="Microbiome">
        <title>Single-cell genomics of uncultured bacteria reveals dietary fiber responders in the mouse gut microbiota.</title>
        <authorList>
            <person name="Chijiiwa R."/>
            <person name="Hosokawa M."/>
            <person name="Kogawa M."/>
            <person name="Nishikawa Y."/>
            <person name="Ide K."/>
            <person name="Sakanashi C."/>
            <person name="Takahashi K."/>
            <person name="Takeyama H."/>
        </authorList>
    </citation>
    <scope>NUCLEOTIDE SEQUENCE [LARGE SCALE GENOMIC DNA]</scope>
    <source>
        <strain evidence="6">IMSAGC_017</strain>
    </source>
</reference>
<evidence type="ECO:0000256" key="1">
    <source>
        <dbReference type="ARBA" id="ARBA00022603"/>
    </source>
</evidence>
<dbReference type="EC" id="2.1.1.189" evidence="6"/>
<dbReference type="InterPro" id="IPR030390">
    <property type="entry name" value="MeTrfase_TrmA_AS"/>
</dbReference>
<keyword evidence="1 4" id="KW-0489">Methyltransferase</keyword>
<evidence type="ECO:0000313" key="6">
    <source>
        <dbReference type="EMBL" id="GFI40634.1"/>
    </source>
</evidence>
<dbReference type="InterPro" id="IPR030391">
    <property type="entry name" value="MeTrfase_TrmA_CS"/>
</dbReference>
<evidence type="ECO:0000313" key="7">
    <source>
        <dbReference type="Proteomes" id="UP000490821"/>
    </source>
</evidence>
<feature type="binding site" evidence="4">
    <location>
        <position position="210"/>
    </location>
    <ligand>
        <name>S-adenosyl-L-methionine</name>
        <dbReference type="ChEBI" id="CHEBI:59789"/>
    </ligand>
</feature>
<feature type="binding site" evidence="4">
    <location>
        <position position="260"/>
    </location>
    <ligand>
        <name>S-adenosyl-L-methionine</name>
        <dbReference type="ChEBI" id="CHEBI:59789"/>
    </ligand>
</feature>
<dbReference type="PANTHER" id="PTHR11061:SF30">
    <property type="entry name" value="TRNA (URACIL(54)-C(5))-METHYLTRANSFERASE"/>
    <property type="match status" value="1"/>
</dbReference>
<proteinExistence type="inferred from homology"/>
<feature type="active site" description="Nucleophile" evidence="4">
    <location>
        <position position="335"/>
    </location>
</feature>
<dbReference type="CDD" id="cd02440">
    <property type="entry name" value="AdoMet_MTases"/>
    <property type="match status" value="1"/>
</dbReference>
<dbReference type="GO" id="GO:0070475">
    <property type="term" value="P:rRNA base methylation"/>
    <property type="evidence" value="ECO:0007669"/>
    <property type="project" value="TreeGrafter"/>
</dbReference>
<feature type="binding site" evidence="4">
    <location>
        <position position="308"/>
    </location>
    <ligand>
        <name>S-adenosyl-L-methionine</name>
        <dbReference type="ChEBI" id="CHEBI:59789"/>
    </ligand>
</feature>
<dbReference type="RefSeq" id="WP_172472100.1">
    <property type="nucleotide sequence ID" value="NZ_BLMI01000068.1"/>
</dbReference>
<name>A0A829ZCB5_9FIRM</name>
<feature type="binding site" evidence="4">
    <location>
        <position position="239"/>
    </location>
    <ligand>
        <name>S-adenosyl-L-methionine</name>
        <dbReference type="ChEBI" id="CHEBI:59789"/>
    </ligand>
</feature>
<dbReference type="PROSITE" id="PS01231">
    <property type="entry name" value="TRMA_2"/>
    <property type="match status" value="1"/>
</dbReference>
<comment type="caution">
    <text evidence="6">The sequence shown here is derived from an EMBL/GenBank/DDBJ whole genome shotgun (WGS) entry which is preliminary data.</text>
</comment>
<comment type="similarity">
    <text evidence="4">Belongs to the class I-like SAM-binding methyltransferase superfamily. RNA M5U methyltransferase family.</text>
</comment>
<dbReference type="GO" id="GO:0070041">
    <property type="term" value="F:rRNA (uridine-C5-)-methyltransferase activity"/>
    <property type="evidence" value="ECO:0007669"/>
    <property type="project" value="TreeGrafter"/>
</dbReference>
<dbReference type="PROSITE" id="PS01230">
    <property type="entry name" value="TRMA_1"/>
    <property type="match status" value="1"/>
</dbReference>
<dbReference type="Pfam" id="PF05958">
    <property type="entry name" value="tRNA_U5-meth_tr"/>
    <property type="match status" value="1"/>
</dbReference>
<evidence type="ECO:0000256" key="5">
    <source>
        <dbReference type="PROSITE-ProRule" id="PRU10015"/>
    </source>
</evidence>
<evidence type="ECO:0000256" key="3">
    <source>
        <dbReference type="ARBA" id="ARBA00022691"/>
    </source>
</evidence>
<dbReference type="PROSITE" id="PS51687">
    <property type="entry name" value="SAM_MT_RNA_M5U"/>
    <property type="match status" value="1"/>
</dbReference>
<sequence>MKCLIEKKCGSCKYINTDYQKQLNIKMNYCKKLLNDQKLDMYKVENTIGMEYPYGYRNKIIVAFNHKYEFGFYEEDSHRIIPYNRCLLHEEVSDLIIKKIQSLLKRYRVSIYDENRNRGLLRHVLIRRAVITDQTMVVLVCNDNVFKGSKNFCNELIKSFPSIKTVVLNVNKRKTSIVLGNDEKVLYGKGFIVDELCGLKFKISPKSFYQINHKQCEILYSKAIDLLELKGNEVVIDAYCGIGTIGMIASSKVKEVIGVEVNKDAVKDAVNNAKMNKINNIRFVNDDASAFMVKLAKQKMKVDCVIMDPPRSGSTKEFMDAIKILNPGKVVYISCDPSTQVRDIKYLAKLGYRGNIMYPVDMFPQTVHVETVVMLSHKKPDSVINVKVEFGEGK</sequence>
<organism evidence="6 7">
    <name type="scientific">Thomasclavelia cocleata</name>
    <dbReference type="NCBI Taxonomy" id="69824"/>
    <lineage>
        <taxon>Bacteria</taxon>
        <taxon>Bacillati</taxon>
        <taxon>Bacillota</taxon>
        <taxon>Erysipelotrichia</taxon>
        <taxon>Erysipelotrichales</taxon>
        <taxon>Coprobacillaceae</taxon>
        <taxon>Thomasclavelia</taxon>
    </lineage>
</organism>
<dbReference type="Gene3D" id="3.40.50.150">
    <property type="entry name" value="Vaccinia Virus protein VP39"/>
    <property type="match status" value="1"/>
</dbReference>
<dbReference type="AlphaFoldDB" id="A0A829ZCB5"/>
<dbReference type="InterPro" id="IPR010280">
    <property type="entry name" value="U5_MeTrfase_fam"/>
</dbReference>
<protein>
    <submittedName>
        <fullName evidence="6">23S rRNA (Uracil-C(5))-methyltransferase RlmCD</fullName>
        <ecNumber evidence="6">2.1.1.189</ecNumber>
    </submittedName>
</protein>
<dbReference type="PANTHER" id="PTHR11061">
    <property type="entry name" value="RNA M5U METHYLTRANSFERASE"/>
    <property type="match status" value="1"/>
</dbReference>
<feature type="active site" evidence="5">
    <location>
        <position position="335"/>
    </location>
</feature>
<evidence type="ECO:0000256" key="4">
    <source>
        <dbReference type="PROSITE-ProRule" id="PRU01024"/>
    </source>
</evidence>
<dbReference type="InterPro" id="IPR029063">
    <property type="entry name" value="SAM-dependent_MTases_sf"/>
</dbReference>
<dbReference type="Proteomes" id="UP000490821">
    <property type="component" value="Unassembled WGS sequence"/>
</dbReference>
<dbReference type="Gene3D" id="2.40.50.1070">
    <property type="match status" value="1"/>
</dbReference>
<dbReference type="FunFam" id="2.40.50.1070:FF:000003">
    <property type="entry name" value="23S rRNA (Uracil-5-)-methyltransferase RumA"/>
    <property type="match status" value="1"/>
</dbReference>
<dbReference type="FunFam" id="3.40.50.150:FF:000009">
    <property type="entry name" value="23S rRNA (Uracil(1939)-C(5))-methyltransferase RlmD"/>
    <property type="match status" value="1"/>
</dbReference>
<dbReference type="EMBL" id="BLMI01000068">
    <property type="protein sequence ID" value="GFI40634.1"/>
    <property type="molecule type" value="Genomic_DNA"/>
</dbReference>
<gene>
    <name evidence="6" type="primary">rlmCD_1</name>
    <name evidence="6" type="ORF">IMSAGC017_00669</name>
</gene>
<evidence type="ECO:0000256" key="2">
    <source>
        <dbReference type="ARBA" id="ARBA00022679"/>
    </source>
</evidence>
<accession>A0A829ZCB5</accession>
<keyword evidence="2 4" id="KW-0808">Transferase</keyword>
<keyword evidence="3 4" id="KW-0949">S-adenosyl-L-methionine</keyword>
<dbReference type="NCBIfam" id="TIGR00479">
    <property type="entry name" value="rumA"/>
    <property type="match status" value="1"/>
</dbReference>
<dbReference type="SUPFAM" id="SSF53335">
    <property type="entry name" value="S-adenosyl-L-methionine-dependent methyltransferases"/>
    <property type="match status" value="1"/>
</dbReference>